<proteinExistence type="predicted"/>
<dbReference type="EMBL" id="JBHSAQ010000010">
    <property type="protein sequence ID" value="MFC3958963.1"/>
    <property type="molecule type" value="Genomic_DNA"/>
</dbReference>
<dbReference type="RefSeq" id="WP_256533640.1">
    <property type="nucleotide sequence ID" value="NZ_CP101824.1"/>
</dbReference>
<dbReference type="InterPro" id="IPR018247">
    <property type="entry name" value="EF_Hand_1_Ca_BS"/>
</dbReference>
<evidence type="ECO:0000259" key="4">
    <source>
        <dbReference type="Pfam" id="PF07581"/>
    </source>
</evidence>
<gene>
    <name evidence="6" type="ORF">ACFOUR_11375</name>
</gene>
<dbReference type="Pfam" id="PF07581">
    <property type="entry name" value="Glug"/>
    <property type="match status" value="1"/>
</dbReference>
<evidence type="ECO:0000313" key="6">
    <source>
        <dbReference type="EMBL" id="MFC3958963.1"/>
    </source>
</evidence>
<comment type="caution">
    <text evidence="6">The sequence shown here is derived from an EMBL/GenBank/DDBJ whole genome shotgun (WGS) entry which is preliminary data.</text>
</comment>
<evidence type="ECO:0000259" key="5">
    <source>
        <dbReference type="Pfam" id="PF18204"/>
    </source>
</evidence>
<feature type="domain" description="PGF-CTERM archaeal protein-sorting signal" evidence="5">
    <location>
        <begin position="967"/>
        <end position="989"/>
    </location>
</feature>
<dbReference type="GeneID" id="73902771"/>
<evidence type="ECO:0000313" key="7">
    <source>
        <dbReference type="Proteomes" id="UP001595846"/>
    </source>
</evidence>
<dbReference type="Gene3D" id="2.60.40.10">
    <property type="entry name" value="Immunoglobulins"/>
    <property type="match status" value="2"/>
</dbReference>
<feature type="compositionally biased region" description="Pro residues" evidence="2">
    <location>
        <begin position="730"/>
        <end position="740"/>
    </location>
</feature>
<keyword evidence="3" id="KW-1133">Transmembrane helix</keyword>
<dbReference type="InterPro" id="IPR013783">
    <property type="entry name" value="Ig-like_fold"/>
</dbReference>
<dbReference type="PROSITE" id="PS00018">
    <property type="entry name" value="EF_HAND_1"/>
    <property type="match status" value="1"/>
</dbReference>
<keyword evidence="3" id="KW-0812">Transmembrane</keyword>
<evidence type="ECO:0000256" key="3">
    <source>
        <dbReference type="SAM" id="Phobius"/>
    </source>
</evidence>
<keyword evidence="3" id="KW-0472">Membrane</keyword>
<dbReference type="AlphaFoldDB" id="A0ABD5NPJ9"/>
<name>A0ABD5NPJ9_9EURY</name>
<dbReference type="Proteomes" id="UP001595846">
    <property type="component" value="Unassembled WGS sequence"/>
</dbReference>
<organism evidence="6 7">
    <name type="scientific">Halovivax cerinus</name>
    <dbReference type="NCBI Taxonomy" id="1487865"/>
    <lineage>
        <taxon>Archaea</taxon>
        <taxon>Methanobacteriati</taxon>
        <taxon>Methanobacteriota</taxon>
        <taxon>Stenosarchaea group</taxon>
        <taxon>Halobacteria</taxon>
        <taxon>Halobacteriales</taxon>
        <taxon>Natrialbaceae</taxon>
        <taxon>Halovivax</taxon>
    </lineage>
</organism>
<feature type="domain" description="GLUG" evidence="4">
    <location>
        <begin position="325"/>
        <end position="358"/>
    </location>
</feature>
<feature type="transmembrane region" description="Helical" evidence="3">
    <location>
        <begin position="12"/>
        <end position="34"/>
    </location>
</feature>
<dbReference type="InterPro" id="IPR026371">
    <property type="entry name" value="PGF_CTERM"/>
</dbReference>
<dbReference type="Pfam" id="PF18204">
    <property type="entry name" value="PGF-CTERM"/>
    <property type="match status" value="1"/>
</dbReference>
<dbReference type="InterPro" id="IPR011493">
    <property type="entry name" value="GLUG"/>
</dbReference>
<accession>A0ABD5NPJ9</accession>
<reference evidence="6 7" key="1">
    <citation type="journal article" date="2019" name="Int. J. Syst. Evol. Microbiol.">
        <title>The Global Catalogue of Microorganisms (GCM) 10K type strain sequencing project: providing services to taxonomists for standard genome sequencing and annotation.</title>
        <authorList>
            <consortium name="The Broad Institute Genomics Platform"/>
            <consortium name="The Broad Institute Genome Sequencing Center for Infectious Disease"/>
            <person name="Wu L."/>
            <person name="Ma J."/>
        </authorList>
    </citation>
    <scope>NUCLEOTIDE SEQUENCE [LARGE SCALE GENOMIC DNA]</scope>
    <source>
        <strain evidence="6 7">IBRC-M 10256</strain>
    </source>
</reference>
<feature type="compositionally biased region" description="Polar residues" evidence="2">
    <location>
        <begin position="507"/>
        <end position="519"/>
    </location>
</feature>
<feature type="region of interest" description="Disordered" evidence="2">
    <location>
        <begin position="507"/>
        <end position="527"/>
    </location>
</feature>
<sequence length="992" mass="99979">MDDGLGISREGWLRLAVRVVALVALVAICGPGFAGVMADGATNQATIEGMTGNGTSDDPYVITNATQLQAMEEDLGAHYELGNDIDASNTTEWNDGKGFEPVGNESDPIDGNAGLDGRGHTIDGLTIDRPDEDNVGLIGYTSGTTSEIEISNVTVTNATVVGNDRVGILAGYPYFGPDISNVHVQGSVTGTDYVGGVVGQMYVGDLTDVSVNTTVTGRNDVGGLGGFVRTDGQDISVESTVDGKNRVGGVFGTTENPTSNVSVTTDVTGTSDVGGLAGFTSRSYDQTRNASASGTVTGTTNVGGLVGQTTVTDVVDSSASATVHGGQNVGGLVGNVSDADRDGALRATVRNSTATGDVHGEQYVGGLVGVINGGDYFGGELSHGLVTDSSATGDVYAANEHYDGDEYVGGLVGIMRDSPDGDASPHVQDSWASGTIAGDGTQPVMAGGLVGSVDTGTVARSSAVGDVDGNIEVGGLVGNNSGTITTSRASGHVDGNEIVGGLVPVNTGTGTVEHSSSTARVDGGPQWDTGGVVGLNFGGEVTDSWAAGSVSGGGDLGGVVGDDRGTVTDSYWDVNVTGQSGGVDGDPNYPGVTGLATAEMTGPAAEGNMTDLEFPGTWETTNRYPHLAWQPAFDVVVEDADTSITAGETITVTVTVTNTGEMADGQEVWLTDTGFEDRERDSTTVALEPVESTTVTLEWATDAGDVGDGAVTVSTPDDEATETVTVDDPAPAPGPLPPPAPADAPSLVLGGHAGPITVVPGETATASTTVGNDGGRSATGAVRLVVDSEDVDANRRDAFEDAYSLADEGFVLANETVSLDAGEETTVALSIDAVDGLPPGTYEYAIRTADDASSGTLRVREASEPDWDLSVETRPADGDSRAAIEATVTNVGDAEGSVVVAFDAGEASDEESITLAPGDSTTVAFDGLDASAAPEIEWVVTVGDASESGTLTAEDLSTAARGDGDGVPGFGPIATLVALAAAVSVTRRRLRG</sequence>
<dbReference type="Gene3D" id="2.160.20.110">
    <property type="match status" value="3"/>
</dbReference>
<evidence type="ECO:0000256" key="1">
    <source>
        <dbReference type="ARBA" id="ARBA00022729"/>
    </source>
</evidence>
<keyword evidence="1" id="KW-0732">Signal</keyword>
<evidence type="ECO:0000256" key="2">
    <source>
        <dbReference type="SAM" id="MobiDB-lite"/>
    </source>
</evidence>
<feature type="region of interest" description="Disordered" evidence="2">
    <location>
        <begin position="714"/>
        <end position="740"/>
    </location>
</feature>
<keyword evidence="7" id="KW-1185">Reference proteome</keyword>
<protein>
    <submittedName>
        <fullName evidence="6">Beta strand repeat-containing protein</fullName>
    </submittedName>
</protein>